<name>A0AAD5TWQ1_9FUNG</name>
<dbReference type="PANTHER" id="PTHR11527">
    <property type="entry name" value="HEAT-SHOCK PROTEIN 20 FAMILY MEMBER"/>
    <property type="match status" value="1"/>
</dbReference>
<dbReference type="InterPro" id="IPR031107">
    <property type="entry name" value="Small_HSP"/>
</dbReference>
<evidence type="ECO:0000313" key="6">
    <source>
        <dbReference type="Proteomes" id="UP001211065"/>
    </source>
</evidence>
<proteinExistence type="inferred from homology"/>
<evidence type="ECO:0000256" key="1">
    <source>
        <dbReference type="ARBA" id="ARBA00023016"/>
    </source>
</evidence>
<dbReference type="Pfam" id="PF00011">
    <property type="entry name" value="HSP20"/>
    <property type="match status" value="1"/>
</dbReference>
<accession>A0AAD5TWQ1</accession>
<dbReference type="AlphaFoldDB" id="A0AAD5TWQ1"/>
<comment type="caution">
    <text evidence="5">The sequence shown here is derived from an EMBL/GenBank/DDBJ whole genome shotgun (WGS) entry which is preliminary data.</text>
</comment>
<keyword evidence="6" id="KW-1185">Reference proteome</keyword>
<organism evidence="5 6">
    <name type="scientific">Clydaea vesicula</name>
    <dbReference type="NCBI Taxonomy" id="447962"/>
    <lineage>
        <taxon>Eukaryota</taxon>
        <taxon>Fungi</taxon>
        <taxon>Fungi incertae sedis</taxon>
        <taxon>Chytridiomycota</taxon>
        <taxon>Chytridiomycota incertae sedis</taxon>
        <taxon>Chytridiomycetes</taxon>
        <taxon>Lobulomycetales</taxon>
        <taxon>Lobulomycetaceae</taxon>
        <taxon>Clydaea</taxon>
    </lineage>
</organism>
<feature type="domain" description="SHSP" evidence="4">
    <location>
        <begin position="65"/>
        <end position="186"/>
    </location>
</feature>
<sequence>MKARQLRQLKNLMRGAVPTMQLRSRSSLLPFRARQNQTSPFDSFFNDPFFSQPFQSILTPITSSLSNQIFSAPQRDIIDTDREFAVHIEVPGMAKEDINVNLNEKEHILTISGEKKNEFKDEKDGNYSFERSYGKFERVIQLPRNVNLEKVNSSLKDGVLKIKFEKKPDVKEIENEEFKKIEIGSSE</sequence>
<reference evidence="5" key="1">
    <citation type="submission" date="2020-05" db="EMBL/GenBank/DDBJ databases">
        <title>Phylogenomic resolution of chytrid fungi.</title>
        <authorList>
            <person name="Stajich J.E."/>
            <person name="Amses K."/>
            <person name="Simmons R."/>
            <person name="Seto K."/>
            <person name="Myers J."/>
            <person name="Bonds A."/>
            <person name="Quandt C.A."/>
            <person name="Barry K."/>
            <person name="Liu P."/>
            <person name="Grigoriev I."/>
            <person name="Longcore J.E."/>
            <person name="James T.Y."/>
        </authorList>
    </citation>
    <scope>NUCLEOTIDE SEQUENCE</scope>
    <source>
        <strain evidence="5">JEL0476</strain>
    </source>
</reference>
<gene>
    <name evidence="5" type="ORF">HK099_007163</name>
</gene>
<evidence type="ECO:0000313" key="5">
    <source>
        <dbReference type="EMBL" id="KAJ3213848.1"/>
    </source>
</evidence>
<comment type="similarity">
    <text evidence="2 3">Belongs to the small heat shock protein (HSP20) family.</text>
</comment>
<dbReference type="EMBL" id="JADGJW010000671">
    <property type="protein sequence ID" value="KAJ3213848.1"/>
    <property type="molecule type" value="Genomic_DNA"/>
</dbReference>
<dbReference type="SUPFAM" id="SSF49764">
    <property type="entry name" value="HSP20-like chaperones"/>
    <property type="match status" value="1"/>
</dbReference>
<evidence type="ECO:0000256" key="2">
    <source>
        <dbReference type="PROSITE-ProRule" id="PRU00285"/>
    </source>
</evidence>
<dbReference type="PROSITE" id="PS01031">
    <property type="entry name" value="SHSP"/>
    <property type="match status" value="1"/>
</dbReference>
<dbReference type="Gene3D" id="2.60.40.790">
    <property type="match status" value="1"/>
</dbReference>
<protein>
    <recommendedName>
        <fullName evidence="4">SHSP domain-containing protein</fullName>
    </recommendedName>
</protein>
<dbReference type="InterPro" id="IPR008978">
    <property type="entry name" value="HSP20-like_chaperone"/>
</dbReference>
<dbReference type="CDD" id="cd06464">
    <property type="entry name" value="ACD_sHsps-like"/>
    <property type="match status" value="1"/>
</dbReference>
<evidence type="ECO:0000259" key="4">
    <source>
        <dbReference type="PROSITE" id="PS01031"/>
    </source>
</evidence>
<keyword evidence="1" id="KW-0346">Stress response</keyword>
<dbReference type="InterPro" id="IPR002068">
    <property type="entry name" value="A-crystallin/Hsp20_dom"/>
</dbReference>
<dbReference type="Proteomes" id="UP001211065">
    <property type="component" value="Unassembled WGS sequence"/>
</dbReference>
<evidence type="ECO:0000256" key="3">
    <source>
        <dbReference type="RuleBase" id="RU003616"/>
    </source>
</evidence>